<sequence length="46" mass="5419">MNSLIQRHKDLFFKNEGTHNLSTRRLGNTTLWFAVVPRNLSRSSFQ</sequence>
<dbReference type="InParanoid" id="H2Y3T1"/>
<protein>
    <submittedName>
        <fullName evidence="1">Uncharacterized protein</fullName>
    </submittedName>
</protein>
<organism evidence="1 2">
    <name type="scientific">Ciona intestinalis</name>
    <name type="common">Transparent sea squirt</name>
    <name type="synonym">Ascidia intestinalis</name>
    <dbReference type="NCBI Taxonomy" id="7719"/>
    <lineage>
        <taxon>Eukaryota</taxon>
        <taxon>Metazoa</taxon>
        <taxon>Chordata</taxon>
        <taxon>Tunicata</taxon>
        <taxon>Ascidiacea</taxon>
        <taxon>Phlebobranchia</taxon>
        <taxon>Cionidae</taxon>
        <taxon>Ciona</taxon>
    </lineage>
</organism>
<evidence type="ECO:0000313" key="1">
    <source>
        <dbReference type="Ensembl" id="ENSCINP00000036566.1"/>
    </source>
</evidence>
<evidence type="ECO:0000313" key="2">
    <source>
        <dbReference type="Proteomes" id="UP000008144"/>
    </source>
</evidence>
<reference evidence="1" key="4">
    <citation type="submission" date="2025-09" db="UniProtKB">
        <authorList>
            <consortium name="Ensembl"/>
        </authorList>
    </citation>
    <scope>IDENTIFICATION</scope>
</reference>
<reference evidence="1" key="2">
    <citation type="journal article" date="2008" name="Genome Biol.">
        <title>Improved genome assembly and evidence-based global gene model set for the chordate Ciona intestinalis: new insight into intron and operon populations.</title>
        <authorList>
            <person name="Satou Y."/>
            <person name="Mineta K."/>
            <person name="Ogasawara M."/>
            <person name="Sasakura Y."/>
            <person name="Shoguchi E."/>
            <person name="Ueno K."/>
            <person name="Yamada L."/>
            <person name="Matsumoto J."/>
            <person name="Wasserscheid J."/>
            <person name="Dewar K."/>
            <person name="Wiley G.B."/>
            <person name="Macmil S.L."/>
            <person name="Roe B.A."/>
            <person name="Zeller R.W."/>
            <person name="Hastings K.E."/>
            <person name="Lemaire P."/>
            <person name="Lindquist E."/>
            <person name="Endo T."/>
            <person name="Hotta K."/>
            <person name="Inaba K."/>
        </authorList>
    </citation>
    <scope>NUCLEOTIDE SEQUENCE [LARGE SCALE GENOMIC DNA]</scope>
    <source>
        <strain evidence="1">wild type</strain>
    </source>
</reference>
<dbReference type="Proteomes" id="UP000008144">
    <property type="component" value="Chromosome 1"/>
</dbReference>
<name>H2Y3T1_CIOIN</name>
<proteinExistence type="predicted"/>
<dbReference type="EMBL" id="EAAA01000384">
    <property type="status" value="NOT_ANNOTATED_CDS"/>
    <property type="molecule type" value="Genomic_DNA"/>
</dbReference>
<dbReference type="HOGENOM" id="CLU_3190996_0_0_1"/>
<accession>H2Y3T1</accession>
<dbReference type="Ensembl" id="ENSCINT00000036154.1">
    <property type="protein sequence ID" value="ENSCINP00000036566.1"/>
    <property type="gene ID" value="ENSCING00000019686.1"/>
</dbReference>
<keyword evidence="2" id="KW-1185">Reference proteome</keyword>
<reference evidence="2" key="1">
    <citation type="journal article" date="2002" name="Science">
        <title>The draft genome of Ciona intestinalis: insights into chordate and vertebrate origins.</title>
        <authorList>
            <person name="Dehal P."/>
            <person name="Satou Y."/>
            <person name="Campbell R.K."/>
            <person name="Chapman J."/>
            <person name="Degnan B."/>
            <person name="De Tomaso A."/>
            <person name="Davidson B."/>
            <person name="Di Gregorio A."/>
            <person name="Gelpke M."/>
            <person name="Goodstein D.M."/>
            <person name="Harafuji N."/>
            <person name="Hastings K.E."/>
            <person name="Ho I."/>
            <person name="Hotta K."/>
            <person name="Huang W."/>
            <person name="Kawashima T."/>
            <person name="Lemaire P."/>
            <person name="Martinez D."/>
            <person name="Meinertzhagen I.A."/>
            <person name="Necula S."/>
            <person name="Nonaka M."/>
            <person name="Putnam N."/>
            <person name="Rash S."/>
            <person name="Saiga H."/>
            <person name="Satake M."/>
            <person name="Terry A."/>
            <person name="Yamada L."/>
            <person name="Wang H.G."/>
            <person name="Awazu S."/>
            <person name="Azumi K."/>
            <person name="Boore J."/>
            <person name="Branno M."/>
            <person name="Chin-Bow S."/>
            <person name="DeSantis R."/>
            <person name="Doyle S."/>
            <person name="Francino P."/>
            <person name="Keys D.N."/>
            <person name="Haga S."/>
            <person name="Hayashi H."/>
            <person name="Hino K."/>
            <person name="Imai K.S."/>
            <person name="Inaba K."/>
            <person name="Kano S."/>
            <person name="Kobayashi K."/>
            <person name="Kobayashi M."/>
            <person name="Lee B.I."/>
            <person name="Makabe K.W."/>
            <person name="Manohar C."/>
            <person name="Matassi G."/>
            <person name="Medina M."/>
            <person name="Mochizuki Y."/>
            <person name="Mount S."/>
            <person name="Morishita T."/>
            <person name="Miura S."/>
            <person name="Nakayama A."/>
            <person name="Nishizaka S."/>
            <person name="Nomoto H."/>
            <person name="Ohta F."/>
            <person name="Oishi K."/>
            <person name="Rigoutsos I."/>
            <person name="Sano M."/>
            <person name="Sasaki A."/>
            <person name="Sasakura Y."/>
            <person name="Shoguchi E."/>
            <person name="Shin-i T."/>
            <person name="Spagnuolo A."/>
            <person name="Stainier D."/>
            <person name="Suzuki M.M."/>
            <person name="Tassy O."/>
            <person name="Takatori N."/>
            <person name="Tokuoka M."/>
            <person name="Yagi K."/>
            <person name="Yoshizaki F."/>
            <person name="Wada S."/>
            <person name="Zhang C."/>
            <person name="Hyatt P.D."/>
            <person name="Larimer F."/>
            <person name="Detter C."/>
            <person name="Doggett N."/>
            <person name="Glavina T."/>
            <person name="Hawkins T."/>
            <person name="Richardson P."/>
            <person name="Lucas S."/>
            <person name="Kohara Y."/>
            <person name="Levine M."/>
            <person name="Satoh N."/>
            <person name="Rokhsar D.S."/>
        </authorList>
    </citation>
    <scope>NUCLEOTIDE SEQUENCE [LARGE SCALE GENOMIC DNA]</scope>
</reference>
<dbReference type="AlphaFoldDB" id="H2Y3T1"/>
<reference evidence="1" key="3">
    <citation type="submission" date="2025-08" db="UniProtKB">
        <authorList>
            <consortium name="Ensembl"/>
        </authorList>
    </citation>
    <scope>IDENTIFICATION</scope>
</reference>